<protein>
    <recommendedName>
        <fullName evidence="9">Cobalamin biosynthesis protein CobD</fullName>
    </recommendedName>
</protein>
<dbReference type="HAMAP" id="MF_00024">
    <property type="entry name" value="CobD_CbiB"/>
    <property type="match status" value="1"/>
</dbReference>
<sequence length="325" mass="33379">MQVSLFILAFLSLAIEAAAGYPDRLYRAIGHPVTWIGALISLLDRHLNHDGAAPGIRKAAGVAALLALIAVSGAAGFTVQRLCGDGVGLLVTALAASTLLAQRSLHGHVAAVADALDREGLAGGRRAVAHIVGRDPESLDEAAVARAAIESLAENFSDGVIAPAFWLAAAGLPGAAVYKAINTADSMIGHRTPRHGAFGWASARLDDLVNLPASRLTALLLVAAAALSPGASARDAWRAVLRDARHHRSPNAGWPEAAMAGALGVSLAGPRHYGGVRVEDARMNAGGRQHATAGDIRRALALYRLADALFIAALALAAALLMLHG</sequence>
<accession>A0ABX0UYS3</accession>
<keyword evidence="6 9" id="KW-0812">Transmembrane</keyword>
<keyword evidence="11" id="KW-1185">Reference proteome</keyword>
<feature type="transmembrane region" description="Helical" evidence="9">
    <location>
        <begin position="59"/>
        <end position="79"/>
    </location>
</feature>
<evidence type="ECO:0000256" key="1">
    <source>
        <dbReference type="ARBA" id="ARBA00004651"/>
    </source>
</evidence>
<dbReference type="EMBL" id="JAASQI010000003">
    <property type="protein sequence ID" value="NIJ57882.1"/>
    <property type="molecule type" value="Genomic_DNA"/>
</dbReference>
<evidence type="ECO:0000256" key="2">
    <source>
        <dbReference type="ARBA" id="ARBA00004953"/>
    </source>
</evidence>
<dbReference type="PANTHER" id="PTHR34308:SF1">
    <property type="entry name" value="COBALAMIN BIOSYNTHESIS PROTEIN CBIB"/>
    <property type="match status" value="1"/>
</dbReference>
<dbReference type="NCBIfam" id="TIGR00380">
    <property type="entry name" value="cobal_cbiB"/>
    <property type="match status" value="1"/>
</dbReference>
<evidence type="ECO:0000256" key="5">
    <source>
        <dbReference type="ARBA" id="ARBA00022573"/>
    </source>
</evidence>
<comment type="function">
    <text evidence="9">Converts cobyric acid to cobinamide by the addition of aminopropanol on the F carboxylic group.</text>
</comment>
<comment type="caution">
    <text evidence="10">The sequence shown here is derived from an EMBL/GenBank/DDBJ whole genome shotgun (WGS) entry which is preliminary data.</text>
</comment>
<keyword evidence="7 9" id="KW-1133">Transmembrane helix</keyword>
<evidence type="ECO:0000256" key="9">
    <source>
        <dbReference type="HAMAP-Rule" id="MF_00024"/>
    </source>
</evidence>
<proteinExistence type="inferred from homology"/>
<keyword evidence="5 9" id="KW-0169">Cobalamin biosynthesis</keyword>
<dbReference type="RefSeq" id="WP_166950307.1">
    <property type="nucleotide sequence ID" value="NZ_JAASQI010000003.1"/>
</dbReference>
<dbReference type="GO" id="GO:0043757">
    <property type="term" value="F:adenosylcobinamide-phosphate synthase activity"/>
    <property type="evidence" value="ECO:0007669"/>
    <property type="project" value="UniProtKB-EC"/>
</dbReference>
<comment type="pathway">
    <text evidence="2 9">Cofactor biosynthesis; adenosylcobalamin biosynthesis.</text>
</comment>
<dbReference type="PANTHER" id="PTHR34308">
    <property type="entry name" value="COBALAMIN BIOSYNTHESIS PROTEIN CBIB"/>
    <property type="match status" value="1"/>
</dbReference>
<evidence type="ECO:0000256" key="7">
    <source>
        <dbReference type="ARBA" id="ARBA00022989"/>
    </source>
</evidence>
<evidence type="ECO:0000256" key="3">
    <source>
        <dbReference type="ARBA" id="ARBA00006263"/>
    </source>
</evidence>
<comment type="caution">
    <text evidence="9">Lacks conserved residue(s) required for the propagation of feature annotation.</text>
</comment>
<name>A0ABX0UYS3_9HYPH</name>
<gene>
    <name evidence="9" type="primary">cobD</name>
    <name evidence="10" type="ORF">FHS82_001718</name>
</gene>
<dbReference type="Pfam" id="PF03186">
    <property type="entry name" value="CobD_Cbib"/>
    <property type="match status" value="1"/>
</dbReference>
<keyword evidence="4 9" id="KW-1003">Cell membrane</keyword>
<evidence type="ECO:0000313" key="11">
    <source>
        <dbReference type="Proteomes" id="UP001429580"/>
    </source>
</evidence>
<evidence type="ECO:0000313" key="10">
    <source>
        <dbReference type="EMBL" id="NIJ57882.1"/>
    </source>
</evidence>
<keyword evidence="8 9" id="KW-0472">Membrane</keyword>
<comment type="subcellular location">
    <subcellularLocation>
        <location evidence="1 9">Cell membrane</location>
        <topology evidence="1 9">Multi-pass membrane protein</topology>
    </subcellularLocation>
</comment>
<evidence type="ECO:0000256" key="6">
    <source>
        <dbReference type="ARBA" id="ARBA00022692"/>
    </source>
</evidence>
<evidence type="ECO:0000256" key="4">
    <source>
        <dbReference type="ARBA" id="ARBA00022475"/>
    </source>
</evidence>
<feature type="transmembrane region" description="Helical" evidence="9">
    <location>
        <begin position="305"/>
        <end position="323"/>
    </location>
</feature>
<evidence type="ECO:0000256" key="8">
    <source>
        <dbReference type="ARBA" id="ARBA00023136"/>
    </source>
</evidence>
<reference evidence="10 11" key="1">
    <citation type="submission" date="2020-03" db="EMBL/GenBank/DDBJ databases">
        <title>Genomic Encyclopedia of Type Strains, Phase IV (KMG-IV): sequencing the most valuable type-strain genomes for metagenomic binning, comparative biology and taxonomic classification.</title>
        <authorList>
            <person name="Goeker M."/>
        </authorList>
    </citation>
    <scope>NUCLEOTIDE SEQUENCE [LARGE SCALE GENOMIC DNA]</scope>
    <source>
        <strain evidence="10 11">DSM 103870</strain>
    </source>
</reference>
<dbReference type="InterPro" id="IPR004485">
    <property type="entry name" value="Cobalamin_biosynth_CobD/CbiB"/>
</dbReference>
<feature type="transmembrane region" description="Helical" evidence="9">
    <location>
        <begin position="160"/>
        <end position="181"/>
    </location>
</feature>
<keyword evidence="10" id="KW-0436">Ligase</keyword>
<dbReference type="Proteomes" id="UP001429580">
    <property type="component" value="Unassembled WGS sequence"/>
</dbReference>
<comment type="similarity">
    <text evidence="3 9">Belongs to the CobD/CbiB family.</text>
</comment>
<organism evidence="10 11">
    <name type="scientific">Pseudochelatococcus lubricantis</name>
    <dbReference type="NCBI Taxonomy" id="1538102"/>
    <lineage>
        <taxon>Bacteria</taxon>
        <taxon>Pseudomonadati</taxon>
        <taxon>Pseudomonadota</taxon>
        <taxon>Alphaproteobacteria</taxon>
        <taxon>Hyphomicrobiales</taxon>
        <taxon>Chelatococcaceae</taxon>
        <taxon>Pseudochelatococcus</taxon>
    </lineage>
</organism>